<keyword evidence="3" id="KW-1185">Reference proteome</keyword>
<dbReference type="OMA" id="YICLRTH"/>
<dbReference type="AlphaFoldDB" id="Q6CLJ1"/>
<feature type="region of interest" description="Disordered" evidence="1">
    <location>
        <begin position="332"/>
        <end position="362"/>
    </location>
</feature>
<sequence length="658" mass="73398">MSFDWLNVPGLDISNDSQASVSSSSPPPAVSFSFTTADRPQEPSNLQQPQSQQSLRGREGNKLTVSGSTSNFQDSQSKSHTIDGALHSHSESDIASSYVETAQELQVPLAVPEFQLTPDERKAYLRWFRDLSSRIHSRPITLDDVFNFLANFRIDDTIKERITHIFRTCRYAVNEEQFYAIIRLVAHGLQQHFLPTRSMIPEKAPVLRPKSILSANAGQEVYEEVEEDPNNATDKKVDFDGFASLLLTGKAIQKNIRRRIMKRRDQIKKVRFSKNLVTFANDLSTKAMSSISRSGKPAVTAPDNAASTESSPSDDSTLDLSLPMEQLLAKLSSRNRNNSALVKELPSDTQPETQEEREVLEDMKDSLSHFRQIQKVDSVTQLPNNMSSYESSNSSGREQALEPLKPTATGSANYLFRQTVPPSHNIDANKNDNHILEPLKPTATGSANEIFKNIFRRSKPAEHLPQQGRTAPFVPPQRKVQFTEAMKPTSTGSANYLMKQQFQDLQEFQPFQSALPSQQQQQQQYLSPRPSINAFQPPNQGQFLQPNAGGLVTSPQPQLSSHSNLSSDGYFSSLITPSPPMMPTSSPQPQNISNGVNLSAAYQQHIPECGSNLNYQVRPNAVSPRPARSQSDNILDDLKALQQQVDQLNQTYSYDGRR</sequence>
<dbReference type="eggNOG" id="ENOG502QQ7A">
    <property type="taxonomic scope" value="Eukaryota"/>
</dbReference>
<feature type="region of interest" description="Disordered" evidence="1">
    <location>
        <begin position="14"/>
        <end position="80"/>
    </location>
</feature>
<dbReference type="PaxDb" id="284590-Q6CLJ1"/>
<feature type="compositionally biased region" description="Polar residues" evidence="1">
    <location>
        <begin position="63"/>
        <end position="79"/>
    </location>
</feature>
<name>Q6CLJ1_KLULA</name>
<evidence type="ECO:0000313" key="2">
    <source>
        <dbReference type="EMBL" id="CAG97905.1"/>
    </source>
</evidence>
<feature type="compositionally biased region" description="Low complexity" evidence="1">
    <location>
        <begin position="19"/>
        <end position="34"/>
    </location>
</feature>
<gene>
    <name evidence="2" type="ORF">KLLA0_F02596g</name>
</gene>
<protein>
    <submittedName>
        <fullName evidence="2">KLLA0F02596p</fullName>
    </submittedName>
</protein>
<proteinExistence type="predicted"/>
<feature type="compositionally biased region" description="Low complexity" evidence="1">
    <location>
        <begin position="42"/>
        <end position="54"/>
    </location>
</feature>
<feature type="compositionally biased region" description="Low complexity" evidence="1">
    <location>
        <begin position="307"/>
        <end position="319"/>
    </location>
</feature>
<feature type="compositionally biased region" description="Low complexity" evidence="1">
    <location>
        <begin position="513"/>
        <end position="531"/>
    </location>
</feature>
<feature type="compositionally biased region" description="Polar residues" evidence="1">
    <location>
        <begin position="553"/>
        <end position="568"/>
    </location>
</feature>
<feature type="compositionally biased region" description="Polar residues" evidence="1">
    <location>
        <begin position="533"/>
        <end position="545"/>
    </location>
</feature>
<reference evidence="2 3" key="1">
    <citation type="journal article" date="2004" name="Nature">
        <title>Genome evolution in yeasts.</title>
        <authorList>
            <consortium name="Genolevures"/>
            <person name="Dujon B."/>
            <person name="Sherman D."/>
            <person name="Fischer G."/>
            <person name="Durrens P."/>
            <person name="Casaregola S."/>
            <person name="Lafontaine I."/>
            <person name="de Montigny J."/>
            <person name="Marck C."/>
            <person name="Neuveglise C."/>
            <person name="Talla E."/>
            <person name="Goffard N."/>
            <person name="Frangeul L."/>
            <person name="Aigle M."/>
            <person name="Anthouard V."/>
            <person name="Babour A."/>
            <person name="Barbe V."/>
            <person name="Barnay S."/>
            <person name="Blanchin S."/>
            <person name="Beckerich J.M."/>
            <person name="Beyne E."/>
            <person name="Bleykasten C."/>
            <person name="Boisrame A."/>
            <person name="Boyer J."/>
            <person name="Cattolico L."/>
            <person name="Confanioleri F."/>
            <person name="de Daruvar A."/>
            <person name="Despons L."/>
            <person name="Fabre E."/>
            <person name="Fairhead C."/>
            <person name="Ferry-Dumazet H."/>
            <person name="Groppi A."/>
            <person name="Hantraye F."/>
            <person name="Hennequin C."/>
            <person name="Jauniaux N."/>
            <person name="Joyet P."/>
            <person name="Kachouri R."/>
            <person name="Kerrest A."/>
            <person name="Koszul R."/>
            <person name="Lemaire M."/>
            <person name="Lesur I."/>
            <person name="Ma L."/>
            <person name="Muller H."/>
            <person name="Nicaud J.M."/>
            <person name="Nikolski M."/>
            <person name="Oztas S."/>
            <person name="Ozier-Kalogeropoulos O."/>
            <person name="Pellenz S."/>
            <person name="Potier S."/>
            <person name="Richard G.F."/>
            <person name="Straub M.L."/>
            <person name="Suleau A."/>
            <person name="Swennene D."/>
            <person name="Tekaia F."/>
            <person name="Wesolowski-Louvel M."/>
            <person name="Westhof E."/>
            <person name="Wirth B."/>
            <person name="Zeniou-Meyer M."/>
            <person name="Zivanovic I."/>
            <person name="Bolotin-Fukuhara M."/>
            <person name="Thierry A."/>
            <person name="Bouchier C."/>
            <person name="Caudron B."/>
            <person name="Scarpelli C."/>
            <person name="Gaillardin C."/>
            <person name="Weissenbach J."/>
            <person name="Wincker P."/>
            <person name="Souciet J.L."/>
        </authorList>
    </citation>
    <scope>NUCLEOTIDE SEQUENCE [LARGE SCALE GENOMIC DNA]</scope>
    <source>
        <strain evidence="3">ATCC 8585 / CBS 2359 / DSM 70799 / NBRC 1267 / NRRL Y-1140 / WM37</strain>
    </source>
</reference>
<evidence type="ECO:0000256" key="1">
    <source>
        <dbReference type="SAM" id="MobiDB-lite"/>
    </source>
</evidence>
<dbReference type="KEGG" id="kla:KLLA0_F02596g"/>
<dbReference type="STRING" id="284590.Q6CLJ1"/>
<dbReference type="Proteomes" id="UP000000598">
    <property type="component" value="Chromosome F"/>
</dbReference>
<organism evidence="2 3">
    <name type="scientific">Kluyveromyces lactis (strain ATCC 8585 / CBS 2359 / DSM 70799 / NBRC 1267 / NRRL Y-1140 / WM37)</name>
    <name type="common">Yeast</name>
    <name type="synonym">Candida sphaerica</name>
    <dbReference type="NCBI Taxonomy" id="284590"/>
    <lineage>
        <taxon>Eukaryota</taxon>
        <taxon>Fungi</taxon>
        <taxon>Dikarya</taxon>
        <taxon>Ascomycota</taxon>
        <taxon>Saccharomycotina</taxon>
        <taxon>Saccharomycetes</taxon>
        <taxon>Saccharomycetales</taxon>
        <taxon>Saccharomycetaceae</taxon>
        <taxon>Kluyveromyces</taxon>
    </lineage>
</organism>
<feature type="region of interest" description="Disordered" evidence="1">
    <location>
        <begin position="513"/>
        <end position="568"/>
    </location>
</feature>
<evidence type="ECO:0000313" key="3">
    <source>
        <dbReference type="Proteomes" id="UP000000598"/>
    </source>
</evidence>
<dbReference type="InParanoid" id="Q6CLJ1"/>
<dbReference type="HOGENOM" id="CLU_016142_1_0_1"/>
<accession>Q6CLJ1</accession>
<dbReference type="EMBL" id="CR382126">
    <property type="protein sequence ID" value="CAG97905.1"/>
    <property type="molecule type" value="Genomic_DNA"/>
</dbReference>
<feature type="region of interest" description="Disordered" evidence="1">
    <location>
        <begin position="287"/>
        <end position="319"/>
    </location>
</feature>